<sequence>MTSPLDHVADIAAWFAATDLDILELTGPAGYLRLHRGGDPVIGTEPPREPTAGIEAQTLPSPGFGHFLHAHPLRETPMVEPDERVAAGRLLGFLRVGVLLVPVRAQRPGVISAILAADGALVGYGDPLFQFSSQS</sequence>
<accession>W9GQP6</accession>
<name>W9GQP6_9PROT</name>
<dbReference type="SUPFAM" id="SSF51230">
    <property type="entry name" value="Single hybrid motif"/>
    <property type="match status" value="1"/>
</dbReference>
<evidence type="ECO:0000259" key="1">
    <source>
        <dbReference type="Pfam" id="PF00364"/>
    </source>
</evidence>
<evidence type="ECO:0000313" key="2">
    <source>
        <dbReference type="EMBL" id="EWY36195.1"/>
    </source>
</evidence>
<dbReference type="Pfam" id="PF00364">
    <property type="entry name" value="Biotin_lipoyl"/>
    <property type="match status" value="1"/>
</dbReference>
<dbReference type="RefSeq" id="WP_037461186.1">
    <property type="nucleotide sequence ID" value="NZ_AVFL01000050.1"/>
</dbReference>
<dbReference type="Proteomes" id="UP000019486">
    <property type="component" value="Unassembled WGS sequence"/>
</dbReference>
<dbReference type="EMBL" id="AVFL01000050">
    <property type="protein sequence ID" value="EWY36195.1"/>
    <property type="molecule type" value="Genomic_DNA"/>
</dbReference>
<feature type="domain" description="Lipoyl-binding" evidence="1">
    <location>
        <begin position="58"/>
        <end position="130"/>
    </location>
</feature>
<dbReference type="AlphaFoldDB" id="W9GQP6"/>
<evidence type="ECO:0000313" key="3">
    <source>
        <dbReference type="Proteomes" id="UP000019486"/>
    </source>
</evidence>
<dbReference type="STRING" id="1385369.N825_29510"/>
<gene>
    <name evidence="2" type="ORF">N825_29510</name>
</gene>
<protein>
    <recommendedName>
        <fullName evidence="1">Lipoyl-binding domain-containing protein</fullName>
    </recommendedName>
</protein>
<dbReference type="InterPro" id="IPR000089">
    <property type="entry name" value="Biotin_lipoyl"/>
</dbReference>
<organism evidence="2 3">
    <name type="scientific">Skermanella stibiiresistens SB22</name>
    <dbReference type="NCBI Taxonomy" id="1385369"/>
    <lineage>
        <taxon>Bacteria</taxon>
        <taxon>Pseudomonadati</taxon>
        <taxon>Pseudomonadota</taxon>
        <taxon>Alphaproteobacteria</taxon>
        <taxon>Rhodospirillales</taxon>
        <taxon>Azospirillaceae</taxon>
        <taxon>Skermanella</taxon>
    </lineage>
</organism>
<reference evidence="2 3" key="1">
    <citation type="submission" date="2013-08" db="EMBL/GenBank/DDBJ databases">
        <title>The genome sequence of Skermanella stibiiresistens.</title>
        <authorList>
            <person name="Zhu W."/>
            <person name="Wang G."/>
        </authorList>
    </citation>
    <scope>NUCLEOTIDE SEQUENCE [LARGE SCALE GENOMIC DNA]</scope>
    <source>
        <strain evidence="2 3">SB22</strain>
    </source>
</reference>
<dbReference type="CDD" id="cd06850">
    <property type="entry name" value="biotinyl_domain"/>
    <property type="match status" value="1"/>
</dbReference>
<comment type="caution">
    <text evidence="2">The sequence shown here is derived from an EMBL/GenBank/DDBJ whole genome shotgun (WGS) entry which is preliminary data.</text>
</comment>
<proteinExistence type="predicted"/>
<dbReference type="OrthoDB" id="8226840at2"/>
<keyword evidence="3" id="KW-1185">Reference proteome</keyword>
<dbReference type="Gene3D" id="2.40.50.100">
    <property type="match status" value="1"/>
</dbReference>
<dbReference type="InterPro" id="IPR011053">
    <property type="entry name" value="Single_hybrid_motif"/>
</dbReference>